<dbReference type="PROSITE" id="PS00041">
    <property type="entry name" value="HTH_ARAC_FAMILY_1"/>
    <property type="match status" value="1"/>
</dbReference>
<accession>A0A1H3SCC4</accession>
<dbReference type="STRING" id="1503961.SAMN05421736_110123"/>
<evidence type="ECO:0000256" key="2">
    <source>
        <dbReference type="ARBA" id="ARBA00023125"/>
    </source>
</evidence>
<dbReference type="OrthoDB" id="2563880at2"/>
<dbReference type="InterPro" id="IPR001789">
    <property type="entry name" value="Sig_transdc_resp-reg_receiver"/>
</dbReference>
<evidence type="ECO:0000313" key="8">
    <source>
        <dbReference type="Proteomes" id="UP000198935"/>
    </source>
</evidence>
<dbReference type="PROSITE" id="PS50110">
    <property type="entry name" value="RESPONSE_REGULATORY"/>
    <property type="match status" value="1"/>
</dbReference>
<dbReference type="InterPro" id="IPR011006">
    <property type="entry name" value="CheY-like_superfamily"/>
</dbReference>
<feature type="domain" description="HTH araC/xylS-type" evidence="5">
    <location>
        <begin position="393"/>
        <end position="492"/>
    </location>
</feature>
<name>A0A1H3SCC4_9BACI</name>
<dbReference type="EMBL" id="FNPI01000010">
    <property type="protein sequence ID" value="SDZ35338.1"/>
    <property type="molecule type" value="Genomic_DNA"/>
</dbReference>
<dbReference type="SUPFAM" id="SSF46689">
    <property type="entry name" value="Homeodomain-like"/>
    <property type="match status" value="1"/>
</dbReference>
<dbReference type="GO" id="GO:0000160">
    <property type="term" value="P:phosphorelay signal transduction system"/>
    <property type="evidence" value="ECO:0007669"/>
    <property type="project" value="InterPro"/>
</dbReference>
<dbReference type="Proteomes" id="UP000198935">
    <property type="component" value="Unassembled WGS sequence"/>
</dbReference>
<dbReference type="InterPro" id="IPR009057">
    <property type="entry name" value="Homeodomain-like_sf"/>
</dbReference>
<keyword evidence="1" id="KW-0805">Transcription regulation</keyword>
<evidence type="ECO:0000256" key="3">
    <source>
        <dbReference type="ARBA" id="ARBA00023163"/>
    </source>
</evidence>
<gene>
    <name evidence="7" type="ORF">SAMN05421736_110123</name>
</gene>
<keyword evidence="2 7" id="KW-0238">DNA-binding</keyword>
<dbReference type="SUPFAM" id="SSF52172">
    <property type="entry name" value="CheY-like"/>
    <property type="match status" value="1"/>
</dbReference>
<dbReference type="GO" id="GO:0043565">
    <property type="term" value="F:sequence-specific DNA binding"/>
    <property type="evidence" value="ECO:0007669"/>
    <property type="project" value="InterPro"/>
</dbReference>
<dbReference type="PROSITE" id="PS01124">
    <property type="entry name" value="HTH_ARAC_FAMILY_2"/>
    <property type="match status" value="1"/>
</dbReference>
<comment type="caution">
    <text evidence="4">Lacks conserved residue(s) required for the propagation of feature annotation.</text>
</comment>
<keyword evidence="3" id="KW-0804">Transcription</keyword>
<feature type="domain" description="Response regulatory" evidence="6">
    <location>
        <begin position="3"/>
        <end position="119"/>
    </location>
</feature>
<dbReference type="PANTHER" id="PTHR43280:SF2">
    <property type="entry name" value="HTH-TYPE TRANSCRIPTIONAL REGULATOR EXSA"/>
    <property type="match status" value="1"/>
</dbReference>
<organism evidence="7 8">
    <name type="scientific">Evansella caseinilytica</name>
    <dbReference type="NCBI Taxonomy" id="1503961"/>
    <lineage>
        <taxon>Bacteria</taxon>
        <taxon>Bacillati</taxon>
        <taxon>Bacillota</taxon>
        <taxon>Bacilli</taxon>
        <taxon>Bacillales</taxon>
        <taxon>Bacillaceae</taxon>
        <taxon>Evansella</taxon>
    </lineage>
</organism>
<dbReference type="InterPro" id="IPR018062">
    <property type="entry name" value="HTH_AraC-typ_CS"/>
</dbReference>
<dbReference type="Pfam" id="PF12833">
    <property type="entry name" value="HTH_18"/>
    <property type="match status" value="1"/>
</dbReference>
<evidence type="ECO:0000256" key="1">
    <source>
        <dbReference type="ARBA" id="ARBA00023015"/>
    </source>
</evidence>
<dbReference type="InterPro" id="IPR020449">
    <property type="entry name" value="Tscrpt_reg_AraC-type_HTH"/>
</dbReference>
<dbReference type="PANTHER" id="PTHR43280">
    <property type="entry name" value="ARAC-FAMILY TRANSCRIPTIONAL REGULATOR"/>
    <property type="match status" value="1"/>
</dbReference>
<dbReference type="SMART" id="SM00342">
    <property type="entry name" value="HTH_ARAC"/>
    <property type="match status" value="1"/>
</dbReference>
<dbReference type="PRINTS" id="PR00032">
    <property type="entry name" value="HTHARAC"/>
</dbReference>
<dbReference type="Gene3D" id="3.40.50.2300">
    <property type="match status" value="1"/>
</dbReference>
<sequence>MAKLLIADRDGTERTGLQWFIASKHIPFEEIREAKTVHEMIAAIEAERPEAIYLELEMVPDDQFHHVKYLLRTNVERVICITTEAVFERALQALELNAMSLFVKPVSMENLQSSLFQAAKESAPPEKKASDPLMKEGITSEALFIEQAITGSAPSFLLFKPEKASLNKQLYHWLQNGYFPYPARLYPLSSMVAGIFEVPGERENELLQVEGQRLLQQWQEQHQNRLSLAIHPGSLPVRSIHEMYVRTKETMQMEFFKGYQQIHWVNESRGFHMIDPFLTPDEQRLWVTALEKGEKKVMKDWLYVTFTQFPHGYPIPDLLRIKLTSILAQLRRFMHTYKLDENVEIEANYHEVFQTILYQPVLFHIVQEILLFALELIDKAEEQKKNHVFDVVERGLQYIERSFKNPLLTLDDVAKAVDRSPSYFSSLLAKKKGKSFREVLNDCRLSCAKKLLMETNLTIKEIAFQTGFSDPNYFSKRFKETAGSTPRAFRRENKKNIR</sequence>
<evidence type="ECO:0000259" key="5">
    <source>
        <dbReference type="PROSITE" id="PS01124"/>
    </source>
</evidence>
<protein>
    <submittedName>
        <fullName evidence="7">Two-component response regulator, YesN/AraC family, consists of REC and AraC-type DNA-binding domains</fullName>
    </submittedName>
</protein>
<dbReference type="Gene3D" id="1.10.10.60">
    <property type="entry name" value="Homeodomain-like"/>
    <property type="match status" value="2"/>
</dbReference>
<proteinExistence type="predicted"/>
<dbReference type="AlphaFoldDB" id="A0A1H3SCC4"/>
<evidence type="ECO:0000313" key="7">
    <source>
        <dbReference type="EMBL" id="SDZ35338.1"/>
    </source>
</evidence>
<reference evidence="8" key="1">
    <citation type="submission" date="2016-10" db="EMBL/GenBank/DDBJ databases">
        <authorList>
            <person name="Varghese N."/>
            <person name="Submissions S."/>
        </authorList>
    </citation>
    <scope>NUCLEOTIDE SEQUENCE [LARGE SCALE GENOMIC DNA]</scope>
    <source>
        <strain evidence="8">SP</strain>
    </source>
</reference>
<dbReference type="InterPro" id="IPR018060">
    <property type="entry name" value="HTH_AraC"/>
</dbReference>
<dbReference type="GO" id="GO:0003700">
    <property type="term" value="F:DNA-binding transcription factor activity"/>
    <property type="evidence" value="ECO:0007669"/>
    <property type="project" value="InterPro"/>
</dbReference>
<keyword evidence="8" id="KW-1185">Reference proteome</keyword>
<evidence type="ECO:0000259" key="6">
    <source>
        <dbReference type="PROSITE" id="PS50110"/>
    </source>
</evidence>
<evidence type="ECO:0000256" key="4">
    <source>
        <dbReference type="PROSITE-ProRule" id="PRU00169"/>
    </source>
</evidence>